<dbReference type="RefSeq" id="WP_353981708.1">
    <property type="nucleotide sequence ID" value="NZ_CP159578.1"/>
</dbReference>
<dbReference type="InterPro" id="IPR006944">
    <property type="entry name" value="Phage/GTA_portal"/>
</dbReference>
<organism evidence="3">
    <name type="scientific">Salinicola endophyticus</name>
    <dbReference type="NCBI Taxonomy" id="1949083"/>
    <lineage>
        <taxon>Bacteria</taxon>
        <taxon>Pseudomonadati</taxon>
        <taxon>Pseudomonadota</taxon>
        <taxon>Gammaproteobacteria</taxon>
        <taxon>Oceanospirillales</taxon>
        <taxon>Halomonadaceae</taxon>
        <taxon>Salinicola</taxon>
    </lineage>
</organism>
<evidence type="ECO:0000313" key="3">
    <source>
        <dbReference type="EMBL" id="XCJ80896.1"/>
    </source>
</evidence>
<accession>A0AB74UA40</accession>
<proteinExistence type="inferred from homology"/>
<name>A0AB74UA40_9GAMM</name>
<reference evidence="3" key="1">
    <citation type="submission" date="2024-06" db="EMBL/GenBank/DDBJ databases">
        <title>Complete genome of Salinicola endophyticus HNIBRBA4755.</title>
        <authorList>
            <person name="Shin S.Y."/>
            <person name="Kang H."/>
            <person name="Song J."/>
        </authorList>
    </citation>
    <scope>NUCLEOTIDE SEQUENCE</scope>
    <source>
        <strain evidence="3">HNIBRBA4755</strain>
    </source>
</reference>
<gene>
    <name evidence="3" type="ORF">ABV408_06825</name>
</gene>
<dbReference type="InterPro" id="IPR006430">
    <property type="entry name" value="Phage_portal_PBSX"/>
</dbReference>
<comment type="similarity">
    <text evidence="1">Belongs to the phage portal family. PBSX subfamily.</text>
</comment>
<dbReference type="NCBIfam" id="TIGR01540">
    <property type="entry name" value="portal_PBSX"/>
    <property type="match status" value="1"/>
</dbReference>
<evidence type="ECO:0000256" key="1">
    <source>
        <dbReference type="ARBA" id="ARBA00006799"/>
    </source>
</evidence>
<dbReference type="AlphaFoldDB" id="A0AB74UA40"/>
<protein>
    <submittedName>
        <fullName evidence="3">Phage portal protein</fullName>
    </submittedName>
</protein>
<dbReference type="InterPro" id="IPR030935">
    <property type="entry name" value="PBSX_Proteobac"/>
</dbReference>
<evidence type="ECO:0000256" key="2">
    <source>
        <dbReference type="SAM" id="MobiDB-lite"/>
    </source>
</evidence>
<feature type="region of interest" description="Disordered" evidence="2">
    <location>
        <begin position="1"/>
        <end position="23"/>
    </location>
</feature>
<dbReference type="Pfam" id="PF04860">
    <property type="entry name" value="Phage_portal"/>
    <property type="match status" value="1"/>
</dbReference>
<dbReference type="EMBL" id="CP159578">
    <property type="protein sequence ID" value="XCJ80896.1"/>
    <property type="molecule type" value="Genomic_DNA"/>
</dbReference>
<dbReference type="PIRSF" id="PIRSF018494">
    <property type="entry name" value="PBSX_VPQ"/>
    <property type="match status" value="1"/>
</dbReference>
<sequence length="357" mass="40048">MTATADKPRVRVPATLSAQAPAPAPAPARAQAFTFGDPVPVIDMQDFLYTGCWMLGSRWYEPPIDLPALARTYRATAHHGSSLQVKRNILTRSFIPHPLLSRKAFRALVNDYLIFGNAYPEQVYGRLGRLLEIRPAQARYVRRGVEPGQYWWACDWRQPVEFERDSIIHLMEPDINQELYGVPDYLGALQSILLNENATLFRRRYYLNGSHAGFIMYVSDPNVNQDDVDAMRSALKDSRGMGNFRNLFMHSPDGKKDGIQVIPLSEVAAKDEFAGIKKTTRDDALAGHRVPPQLMGVMPDNVGGFGDVEKAARVFVVNELEPLQAVFFEINDLVGEEVVKFRPYELGSTAQESPPLV</sequence>